<accession>A0A8J6H8T5</accession>
<name>A0A8J6H8T5_TENMO</name>
<proteinExistence type="predicted"/>
<gene>
    <name evidence="2" type="ORF">GEV33_008596</name>
</gene>
<evidence type="ECO:0000313" key="3">
    <source>
        <dbReference type="Proteomes" id="UP000719412"/>
    </source>
</evidence>
<comment type="caution">
    <text evidence="2">The sequence shown here is derived from an EMBL/GenBank/DDBJ whole genome shotgun (WGS) entry which is preliminary data.</text>
</comment>
<dbReference type="EMBL" id="JABDTM020024536">
    <property type="protein sequence ID" value="KAH0814195.1"/>
    <property type="molecule type" value="Genomic_DNA"/>
</dbReference>
<keyword evidence="3" id="KW-1185">Reference proteome</keyword>
<feature type="compositionally biased region" description="Polar residues" evidence="1">
    <location>
        <begin position="61"/>
        <end position="70"/>
    </location>
</feature>
<organism evidence="2 3">
    <name type="scientific">Tenebrio molitor</name>
    <name type="common">Yellow mealworm beetle</name>
    <dbReference type="NCBI Taxonomy" id="7067"/>
    <lineage>
        <taxon>Eukaryota</taxon>
        <taxon>Metazoa</taxon>
        <taxon>Ecdysozoa</taxon>
        <taxon>Arthropoda</taxon>
        <taxon>Hexapoda</taxon>
        <taxon>Insecta</taxon>
        <taxon>Pterygota</taxon>
        <taxon>Neoptera</taxon>
        <taxon>Endopterygota</taxon>
        <taxon>Coleoptera</taxon>
        <taxon>Polyphaga</taxon>
        <taxon>Cucujiformia</taxon>
        <taxon>Tenebrionidae</taxon>
        <taxon>Tenebrio</taxon>
    </lineage>
</organism>
<reference evidence="2" key="2">
    <citation type="submission" date="2021-08" db="EMBL/GenBank/DDBJ databases">
        <authorList>
            <person name="Eriksson T."/>
        </authorList>
    </citation>
    <scope>NUCLEOTIDE SEQUENCE</scope>
    <source>
        <strain evidence="2">Stoneville</strain>
        <tissue evidence="2">Whole head</tissue>
    </source>
</reference>
<reference evidence="2" key="1">
    <citation type="journal article" date="2020" name="J Insects Food Feed">
        <title>The yellow mealworm (Tenebrio molitor) genome: a resource for the emerging insects as food and feed industry.</title>
        <authorList>
            <person name="Eriksson T."/>
            <person name="Andere A."/>
            <person name="Kelstrup H."/>
            <person name="Emery V."/>
            <person name="Picard C."/>
        </authorList>
    </citation>
    <scope>NUCLEOTIDE SEQUENCE</scope>
    <source>
        <strain evidence="2">Stoneville</strain>
        <tissue evidence="2">Whole head</tissue>
    </source>
</reference>
<protein>
    <submittedName>
        <fullName evidence="2">Uncharacterized protein</fullName>
    </submittedName>
</protein>
<dbReference type="AlphaFoldDB" id="A0A8J6H8T5"/>
<feature type="region of interest" description="Disordered" evidence="1">
    <location>
        <begin position="1"/>
        <end position="70"/>
    </location>
</feature>
<sequence length="70" mass="7648">MVLKVFGKTNLDKAQKQKVESKAGGEEDKKLVDKLLSKLPHVKQKMKKSGKAPPDKCEKSPASSAQPENS</sequence>
<evidence type="ECO:0000256" key="1">
    <source>
        <dbReference type="SAM" id="MobiDB-lite"/>
    </source>
</evidence>
<feature type="compositionally biased region" description="Basic and acidic residues" evidence="1">
    <location>
        <begin position="10"/>
        <end position="36"/>
    </location>
</feature>
<evidence type="ECO:0000313" key="2">
    <source>
        <dbReference type="EMBL" id="KAH0814195.1"/>
    </source>
</evidence>
<feature type="compositionally biased region" description="Basic residues" evidence="1">
    <location>
        <begin position="40"/>
        <end position="50"/>
    </location>
</feature>
<dbReference type="Proteomes" id="UP000719412">
    <property type="component" value="Unassembled WGS sequence"/>
</dbReference>